<feature type="transmembrane region" description="Helical" evidence="7">
    <location>
        <begin position="158"/>
        <end position="175"/>
    </location>
</feature>
<keyword evidence="5 7" id="KW-1133">Transmembrane helix</keyword>
<dbReference type="InterPro" id="IPR037185">
    <property type="entry name" value="EmrE-like"/>
</dbReference>
<comment type="similarity">
    <text evidence="2">Belongs to the EamA transporter family.</text>
</comment>
<evidence type="ECO:0000313" key="12">
    <source>
        <dbReference type="Proteomes" id="UP001529201"/>
    </source>
</evidence>
<dbReference type="GeneID" id="64344070"/>
<keyword evidence="12" id="KW-1185">Reference proteome</keyword>
<feature type="transmembrane region" description="Helical" evidence="7">
    <location>
        <begin position="219"/>
        <end position="238"/>
    </location>
</feature>
<feature type="transmembrane region" description="Helical" evidence="7">
    <location>
        <begin position="40"/>
        <end position="58"/>
    </location>
</feature>
<dbReference type="Proteomes" id="UP001529201">
    <property type="component" value="Unassembled WGS sequence"/>
</dbReference>
<feature type="transmembrane region" description="Helical" evidence="7">
    <location>
        <begin position="187"/>
        <end position="207"/>
    </location>
</feature>
<evidence type="ECO:0000256" key="5">
    <source>
        <dbReference type="ARBA" id="ARBA00022989"/>
    </source>
</evidence>
<dbReference type="AlphaFoldDB" id="A0A5B8T079"/>
<keyword evidence="6 7" id="KW-0472">Membrane</keyword>
<keyword evidence="3" id="KW-1003">Cell membrane</keyword>
<dbReference type="InterPro" id="IPR050638">
    <property type="entry name" value="AA-Vitamin_Transporters"/>
</dbReference>
<protein>
    <submittedName>
        <fullName evidence="10">EamA family transporter</fullName>
    </submittedName>
</protein>
<sequence length="305" mass="33198">MSSFKCIICGIISATLFGISGILASILFRQATVAPEWLVGVRMLCAGAILLCVLTFFTKEAVFSVWRHKNTAFLIILFGLFGVLLAQSSFFLSVYYGDAATATVLQSLGPAIIVVLMSIFSKRWPSRVEFVAIVLALLGVFLLVTNGDINHLKINPRALYWGIISAFGLVGYTLIPKPLLHQTPPLVIVGWGLLIGGLVANFIHPVWHISRAVDWQDFWIVLAIVLFGTLIPYALYVMSLAGLKPSSASLLGTIEPLVATTLSVTLLGTHLRSLQLIGILLILSTILLISLPLKKIFTNRIITRG</sequence>
<dbReference type="KEGG" id="lpse:FGL85_04310"/>
<comment type="subcellular location">
    <subcellularLocation>
        <location evidence="1">Cell membrane</location>
        <topology evidence="1">Multi-pass membrane protein</topology>
    </subcellularLocation>
</comment>
<evidence type="ECO:0000256" key="2">
    <source>
        <dbReference type="ARBA" id="ARBA00007362"/>
    </source>
</evidence>
<reference evidence="10 11" key="1">
    <citation type="submission" date="2019-06" db="EMBL/GenBank/DDBJ databases">
        <title>Genome analyses of bacteria isolated from kimchi.</title>
        <authorList>
            <person name="Lee S."/>
            <person name="Ahn S."/>
            <person name="Roh S."/>
        </authorList>
    </citation>
    <scope>NUCLEOTIDE SEQUENCE [LARGE SCALE GENOMIC DNA]</scope>
    <source>
        <strain evidence="10 11">CBA3630</strain>
    </source>
</reference>
<evidence type="ECO:0000256" key="6">
    <source>
        <dbReference type="ARBA" id="ARBA00023136"/>
    </source>
</evidence>
<evidence type="ECO:0000256" key="1">
    <source>
        <dbReference type="ARBA" id="ARBA00004651"/>
    </source>
</evidence>
<dbReference type="SUPFAM" id="SSF103481">
    <property type="entry name" value="Multidrug resistance efflux transporter EmrE"/>
    <property type="match status" value="2"/>
</dbReference>
<keyword evidence="4 7" id="KW-0812">Transmembrane</keyword>
<evidence type="ECO:0000256" key="4">
    <source>
        <dbReference type="ARBA" id="ARBA00022692"/>
    </source>
</evidence>
<feature type="domain" description="EamA" evidence="8">
    <location>
        <begin position="158"/>
        <end position="290"/>
    </location>
</feature>
<feature type="domain" description="EamA" evidence="8">
    <location>
        <begin position="5"/>
        <end position="144"/>
    </location>
</feature>
<dbReference type="InterPro" id="IPR000620">
    <property type="entry name" value="EamA_dom"/>
</dbReference>
<accession>A0A5B8T079</accession>
<dbReference type="PANTHER" id="PTHR32322:SF18">
    <property type="entry name" value="S-ADENOSYLMETHIONINE_S-ADENOSYLHOMOCYSTEINE TRANSPORTER"/>
    <property type="match status" value="1"/>
</dbReference>
<gene>
    <name evidence="10" type="ORF">FGL85_04310</name>
    <name evidence="9" type="ORF">P1N92_08280</name>
</gene>
<evidence type="ECO:0000256" key="3">
    <source>
        <dbReference type="ARBA" id="ARBA00022475"/>
    </source>
</evidence>
<reference evidence="9 12" key="2">
    <citation type="submission" date="2023-02" db="EMBL/GenBank/DDBJ databases">
        <title>Antimicrobial susceptibility testing and tentative epidemiological cut-off values for Lactobacillaceae family species intended for ingestion.</title>
        <authorList>
            <person name="Noehr-Meldgaard K."/>
            <person name="Struve C."/>
            <person name="Ingmer H."/>
            <person name="Koza A."/>
            <person name="Al-Nakeeb K."/>
            <person name="Agersoe Y."/>
        </authorList>
    </citation>
    <scope>NUCLEOTIDE SEQUENCE [LARGE SCALE GENOMIC DNA]</scope>
    <source>
        <strain evidence="9 12">DSM 20193</strain>
    </source>
</reference>
<dbReference type="Proteomes" id="UP000321296">
    <property type="component" value="Chromosome"/>
</dbReference>
<feature type="transmembrane region" description="Helical" evidence="7">
    <location>
        <begin position="128"/>
        <end position="146"/>
    </location>
</feature>
<dbReference type="Pfam" id="PF00892">
    <property type="entry name" value="EamA"/>
    <property type="match status" value="2"/>
</dbReference>
<dbReference type="EMBL" id="JARGDN010000012">
    <property type="protein sequence ID" value="MDG9734111.1"/>
    <property type="molecule type" value="Genomic_DNA"/>
</dbReference>
<evidence type="ECO:0000313" key="10">
    <source>
        <dbReference type="EMBL" id="QEA41764.1"/>
    </source>
</evidence>
<feature type="transmembrane region" description="Helical" evidence="7">
    <location>
        <begin position="70"/>
        <end position="96"/>
    </location>
</feature>
<dbReference type="EMBL" id="CP042383">
    <property type="protein sequence ID" value="QEA41764.1"/>
    <property type="molecule type" value="Genomic_DNA"/>
</dbReference>
<evidence type="ECO:0000313" key="9">
    <source>
        <dbReference type="EMBL" id="MDG9734111.1"/>
    </source>
</evidence>
<feature type="transmembrane region" description="Helical" evidence="7">
    <location>
        <begin position="7"/>
        <end position="28"/>
    </location>
</feature>
<proteinExistence type="inferred from homology"/>
<feature type="transmembrane region" description="Helical" evidence="7">
    <location>
        <begin position="274"/>
        <end position="293"/>
    </location>
</feature>
<organism evidence="10 11">
    <name type="scientific">Leuconostoc pseudomesenteroides</name>
    <dbReference type="NCBI Taxonomy" id="33968"/>
    <lineage>
        <taxon>Bacteria</taxon>
        <taxon>Bacillati</taxon>
        <taxon>Bacillota</taxon>
        <taxon>Bacilli</taxon>
        <taxon>Lactobacillales</taxon>
        <taxon>Lactobacillaceae</taxon>
        <taxon>Leuconostoc</taxon>
    </lineage>
</organism>
<feature type="transmembrane region" description="Helical" evidence="7">
    <location>
        <begin position="102"/>
        <end position="121"/>
    </location>
</feature>
<evidence type="ECO:0000313" key="11">
    <source>
        <dbReference type="Proteomes" id="UP000321296"/>
    </source>
</evidence>
<evidence type="ECO:0000256" key="7">
    <source>
        <dbReference type="SAM" id="Phobius"/>
    </source>
</evidence>
<dbReference type="GO" id="GO:0005886">
    <property type="term" value="C:plasma membrane"/>
    <property type="evidence" value="ECO:0007669"/>
    <property type="project" value="UniProtKB-SubCell"/>
</dbReference>
<dbReference type="PANTHER" id="PTHR32322">
    <property type="entry name" value="INNER MEMBRANE TRANSPORTER"/>
    <property type="match status" value="1"/>
</dbReference>
<evidence type="ECO:0000259" key="8">
    <source>
        <dbReference type="Pfam" id="PF00892"/>
    </source>
</evidence>
<feature type="transmembrane region" description="Helical" evidence="7">
    <location>
        <begin position="250"/>
        <end position="268"/>
    </location>
</feature>
<dbReference type="RefSeq" id="WP_010291293.1">
    <property type="nucleotide sequence ID" value="NZ_CP042383.1"/>
</dbReference>
<name>A0A5B8T079_LEUPS</name>